<evidence type="ECO:0000256" key="1">
    <source>
        <dbReference type="PROSITE-ProRule" id="PRU01360"/>
    </source>
</evidence>
<evidence type="ECO:0000313" key="3">
    <source>
        <dbReference type="EMBL" id="SDC98258.1"/>
    </source>
</evidence>
<dbReference type="SUPFAM" id="SSF56935">
    <property type="entry name" value="Porins"/>
    <property type="match status" value="1"/>
</dbReference>
<dbReference type="InterPro" id="IPR018247">
    <property type="entry name" value="EF_Hand_1_Ca_BS"/>
</dbReference>
<dbReference type="InterPro" id="IPR023997">
    <property type="entry name" value="TonB-dep_OMP_SusC/RagA_CS"/>
</dbReference>
<dbReference type="SUPFAM" id="SSF49464">
    <property type="entry name" value="Carboxypeptidase regulatory domain-like"/>
    <property type="match status" value="1"/>
</dbReference>
<evidence type="ECO:0000259" key="2">
    <source>
        <dbReference type="Pfam" id="PF07715"/>
    </source>
</evidence>
<dbReference type="AlphaFoldDB" id="A0A1G6R128"/>
<name>A0A1G6R128_NIADE</name>
<comment type="similarity">
    <text evidence="1">Belongs to the TonB-dependent receptor family.</text>
</comment>
<dbReference type="PROSITE" id="PS00018">
    <property type="entry name" value="EF_HAND_1"/>
    <property type="match status" value="1"/>
</dbReference>
<dbReference type="STRING" id="1285928.SAMN04487894_105102"/>
<keyword evidence="1" id="KW-0813">Transport</keyword>
<dbReference type="Pfam" id="PF07715">
    <property type="entry name" value="Plug"/>
    <property type="match status" value="1"/>
</dbReference>
<reference evidence="4" key="1">
    <citation type="submission" date="2016-10" db="EMBL/GenBank/DDBJ databases">
        <authorList>
            <person name="Varghese N."/>
            <person name="Submissions S."/>
        </authorList>
    </citation>
    <scope>NUCLEOTIDE SEQUENCE [LARGE SCALE GENOMIC DNA]</scope>
    <source>
        <strain evidence="4">DSM 25811 / CCM 8410 / LMG 26954 / E90</strain>
    </source>
</reference>
<comment type="subcellular location">
    <subcellularLocation>
        <location evidence="1">Cell outer membrane</location>
        <topology evidence="1">Multi-pass membrane protein</topology>
    </subcellularLocation>
</comment>
<dbReference type="InterPro" id="IPR023996">
    <property type="entry name" value="TonB-dep_OMP_SusC/RagA"/>
</dbReference>
<keyword evidence="1" id="KW-0998">Cell outer membrane</keyword>
<organism evidence="3 4">
    <name type="scientific">Niabella drilacis (strain DSM 25811 / CCM 8410 / CCUG 62505 / LMG 26954 / E90)</name>
    <dbReference type="NCBI Taxonomy" id="1285928"/>
    <lineage>
        <taxon>Bacteria</taxon>
        <taxon>Pseudomonadati</taxon>
        <taxon>Bacteroidota</taxon>
        <taxon>Chitinophagia</taxon>
        <taxon>Chitinophagales</taxon>
        <taxon>Chitinophagaceae</taxon>
        <taxon>Niabella</taxon>
    </lineage>
</organism>
<keyword evidence="1" id="KW-1134">Transmembrane beta strand</keyword>
<keyword evidence="1" id="KW-0812">Transmembrane</keyword>
<dbReference type="InterPro" id="IPR012910">
    <property type="entry name" value="Plug_dom"/>
</dbReference>
<keyword evidence="1" id="KW-0472">Membrane</keyword>
<dbReference type="Proteomes" id="UP000198757">
    <property type="component" value="Unassembled WGS sequence"/>
</dbReference>
<dbReference type="GO" id="GO:0009279">
    <property type="term" value="C:cell outer membrane"/>
    <property type="evidence" value="ECO:0007669"/>
    <property type="project" value="UniProtKB-SubCell"/>
</dbReference>
<dbReference type="NCBIfam" id="TIGR04057">
    <property type="entry name" value="SusC_RagA_signa"/>
    <property type="match status" value="1"/>
</dbReference>
<keyword evidence="4" id="KW-1185">Reference proteome</keyword>
<accession>A0A1G6R128</accession>
<dbReference type="EMBL" id="FMZO01000005">
    <property type="protein sequence ID" value="SDC98258.1"/>
    <property type="molecule type" value="Genomic_DNA"/>
</dbReference>
<protein>
    <submittedName>
        <fullName evidence="3">TonB-linked outer membrane protein, SusC/RagA family</fullName>
    </submittedName>
</protein>
<dbReference type="PROSITE" id="PS52016">
    <property type="entry name" value="TONB_DEPENDENT_REC_3"/>
    <property type="match status" value="1"/>
</dbReference>
<dbReference type="InterPro" id="IPR039426">
    <property type="entry name" value="TonB-dep_rcpt-like"/>
</dbReference>
<dbReference type="Gene3D" id="2.170.130.10">
    <property type="entry name" value="TonB-dependent receptor, plug domain"/>
    <property type="match status" value="1"/>
</dbReference>
<proteinExistence type="inferred from homology"/>
<dbReference type="NCBIfam" id="TIGR04056">
    <property type="entry name" value="OMP_RagA_SusC"/>
    <property type="match status" value="1"/>
</dbReference>
<dbReference type="InterPro" id="IPR037066">
    <property type="entry name" value="Plug_dom_sf"/>
</dbReference>
<evidence type="ECO:0000313" key="4">
    <source>
        <dbReference type="Proteomes" id="UP000198757"/>
    </source>
</evidence>
<feature type="domain" description="TonB-dependent receptor plug" evidence="2">
    <location>
        <begin position="195"/>
        <end position="291"/>
    </location>
</feature>
<dbReference type="Pfam" id="PF13715">
    <property type="entry name" value="CarbopepD_reg_2"/>
    <property type="match status" value="1"/>
</dbReference>
<dbReference type="InterPro" id="IPR008969">
    <property type="entry name" value="CarboxyPept-like_regulatory"/>
</dbReference>
<dbReference type="Gene3D" id="2.60.40.1120">
    <property type="entry name" value="Carboxypeptidase-like, regulatory domain"/>
    <property type="match status" value="1"/>
</dbReference>
<sequence length="1101" mass="120417">MAATMYASAAVNGQTVSFSKKNASISDIFIEIKKQTGYNFLYKDALLRFSRPVNIAVSNMPVGKALDLTFKDQPLTYNIVDKTIIIKEDPQKKLLLGVPVIVTGTVLDELGKPLAGASILVKGQTRGTSTNAKGEFTIDVAPDAVLEVSSVGYEPQQVNVDKRETLTIVLKASQGSLDEVIAIGYGRTTRGKNVTSVSTLKPDAITNLGAASVGDGLAGRVPGLIVSASGGGPGKKPTISIRGGGTPVYVIDNIISSEAQFQTLNINDIENISFLKDGPATAIYGVAAGNGLVLVTTKRGTKGKMNVNYNFTRSISQNTYLPEKLNAYEYVTLQNQVAAAEGAAPVFQDADVQKYKDHSDPLNFQDNDWQGLTLKRYAPQSQHNLSMSGGNEQMQYFASLGYLDQGSLYKFDTKWLKRYNYRLHVTGNFEKIGLKTTIGLYGVNEINRDVLSAYAPSQNYNVWGHIQNRSPIDKAYADLAHTKYANQGDHPIVEIDPRSGYLKNEGRDINGLLEVQWSVPGVKGLSFKGNGNLRQSQSFIRGWNVTAPQYAIGSDVPSQPASAPSLSVTATTGYNYVLQGFGDYTRTFGDHSLSVMGGYEEAYGFGESVNASRNSYVFLLDQLFAGPVGTSRNSGSSSENVRNAWLGRLNYDYKGKYFFEGAFRYDGSDLFPEGKRKGFFPGGVLGWVISKEPFMKALDNSNIINYLRGRVSYGSVGQIERNGAGDPVIGYFSYVPGYGSGSGYVVGGVLQPSLNPPAIPSPDITWYTQQSFNTGLDFATLNNRLSGSVDYFYLRNTGYLASLSASLYTDPLGTALPFRLSNGAFRRAGFDFGLKYSDHAGKLKYTVGANFTRFDQLWEVNANEDSATLKNPYMTSYHQTGFLTTGLYALGLYQNATDIINNPRKRNTTLAPGDIMYQDVNGDGKIDNDDFRRIGKNGFPRVNYGFNADLSYEGWFLNMLWQGSGKRSVYLGDVFQGNSASSIRYVFQTEDRWSASNPGAQYPRLLSSGGVNGSNNDGSSDFWVINAGYLRLKAVQLGYNFKDLLAKRLRFVSDLRITLSGTNLVTFSKLLDYGLDPETGSNNNYDYPVQRTYALSINLGF</sequence>
<gene>
    <name evidence="3" type="ORF">SAMN04487894_105102</name>
</gene>